<dbReference type="AlphaFoldDB" id="A0A917VYY4"/>
<evidence type="ECO:0000313" key="1">
    <source>
        <dbReference type="EMBL" id="GGL46928.1"/>
    </source>
</evidence>
<name>A0A917VYY4_9NOCA</name>
<keyword evidence="2" id="KW-1185">Reference proteome</keyword>
<dbReference type="EMBL" id="BMMH01000046">
    <property type="protein sequence ID" value="GGL46928.1"/>
    <property type="molecule type" value="Genomic_DNA"/>
</dbReference>
<reference evidence="1" key="1">
    <citation type="journal article" date="2014" name="Int. J. Syst. Evol. Microbiol.">
        <title>Complete genome sequence of Corynebacterium casei LMG S-19264T (=DSM 44701T), isolated from a smear-ripened cheese.</title>
        <authorList>
            <consortium name="US DOE Joint Genome Institute (JGI-PGF)"/>
            <person name="Walter F."/>
            <person name="Albersmeier A."/>
            <person name="Kalinowski J."/>
            <person name="Ruckert C."/>
        </authorList>
    </citation>
    <scope>NUCLEOTIDE SEQUENCE</scope>
    <source>
        <strain evidence="1">CGMCC 4.3508</strain>
    </source>
</reference>
<protein>
    <submittedName>
        <fullName evidence="1">Uncharacterized protein</fullName>
    </submittedName>
</protein>
<evidence type="ECO:0000313" key="2">
    <source>
        <dbReference type="Proteomes" id="UP000638263"/>
    </source>
</evidence>
<organism evidence="1 2">
    <name type="scientific">Nocardia jinanensis</name>
    <dbReference type="NCBI Taxonomy" id="382504"/>
    <lineage>
        <taxon>Bacteria</taxon>
        <taxon>Bacillati</taxon>
        <taxon>Actinomycetota</taxon>
        <taxon>Actinomycetes</taxon>
        <taxon>Mycobacteriales</taxon>
        <taxon>Nocardiaceae</taxon>
        <taxon>Nocardia</taxon>
    </lineage>
</organism>
<gene>
    <name evidence="1" type="ORF">GCM10011588_72290</name>
</gene>
<accession>A0A917VYY4</accession>
<proteinExistence type="predicted"/>
<comment type="caution">
    <text evidence="1">The sequence shown here is derived from an EMBL/GenBank/DDBJ whole genome shotgun (WGS) entry which is preliminary data.</text>
</comment>
<dbReference type="Proteomes" id="UP000638263">
    <property type="component" value="Unassembled WGS sequence"/>
</dbReference>
<reference evidence="1" key="2">
    <citation type="submission" date="2020-09" db="EMBL/GenBank/DDBJ databases">
        <authorList>
            <person name="Sun Q."/>
            <person name="Zhou Y."/>
        </authorList>
    </citation>
    <scope>NUCLEOTIDE SEQUENCE</scope>
    <source>
        <strain evidence="1">CGMCC 4.3508</strain>
    </source>
</reference>
<sequence>MATPTRTPPVEAGRGIPVARAAGRRQYLSDPTTLEVALWLLSVGGCTIEG</sequence>